<dbReference type="InterPro" id="IPR011659">
    <property type="entry name" value="WD40"/>
</dbReference>
<dbReference type="EMBL" id="JACHWR010000001">
    <property type="protein sequence ID" value="MBB3041930.1"/>
    <property type="molecule type" value="Genomic_DNA"/>
</dbReference>
<dbReference type="Gene3D" id="2.120.10.30">
    <property type="entry name" value="TolB, C-terminal domain"/>
    <property type="match status" value="1"/>
</dbReference>
<name>A0A7W4Z1T5_9ACTN</name>
<proteinExistence type="predicted"/>
<evidence type="ECO:0000313" key="1">
    <source>
        <dbReference type="EMBL" id="MBB3041930.1"/>
    </source>
</evidence>
<evidence type="ECO:0008006" key="3">
    <source>
        <dbReference type="Google" id="ProtNLM"/>
    </source>
</evidence>
<accession>A0A7W4Z1T5</accession>
<dbReference type="RefSeq" id="WP_183591779.1">
    <property type="nucleotide sequence ID" value="NZ_JACHWR010000001.1"/>
</dbReference>
<organism evidence="1 2">
    <name type="scientific">Nocardioides soli</name>
    <dbReference type="NCBI Taxonomy" id="1036020"/>
    <lineage>
        <taxon>Bacteria</taxon>
        <taxon>Bacillati</taxon>
        <taxon>Actinomycetota</taxon>
        <taxon>Actinomycetes</taxon>
        <taxon>Propionibacteriales</taxon>
        <taxon>Nocardioidaceae</taxon>
        <taxon>Nocardioides</taxon>
    </lineage>
</organism>
<dbReference type="SUPFAM" id="SSF82171">
    <property type="entry name" value="DPP6 N-terminal domain-like"/>
    <property type="match status" value="1"/>
</dbReference>
<comment type="caution">
    <text evidence="1">The sequence shown here is derived from an EMBL/GenBank/DDBJ whole genome shotgun (WGS) entry which is preliminary data.</text>
</comment>
<protein>
    <recommendedName>
        <fullName evidence="3">TolB-like translocation protein</fullName>
    </recommendedName>
</protein>
<dbReference type="Pfam" id="PF07676">
    <property type="entry name" value="PD40"/>
    <property type="match status" value="1"/>
</dbReference>
<dbReference type="InterPro" id="IPR011042">
    <property type="entry name" value="6-blade_b-propeller_TolB-like"/>
</dbReference>
<gene>
    <name evidence="1" type="ORF">FHU40_001731</name>
</gene>
<sequence>MSQRARITAFVAIVFVVVSVMTAYAVGAASSYRRSHDRPPTVAIVSDAAAVTAASRPRIVFRHTGIDSQYGVVASVPLDDPGGARTFADIACDRVDATTDVTSCLRTERGVVTRYSLTEYDADGREIQQVSVPGIPSRTRLSPDGSLVSTTTFVSGHSYMQVGFSTATEIRDVGGEGHGNLERFTLILNGERVAPRDRNVWGVTFADDDTFYATVGTGGATYLVRGDLGARTLTSIADHVECPSLSPDGTRIAFKQATERDGTTWWTPAVLDLATGKRTVLTAEQRNIDDQIEWLDRRTLLYGIPRDDEAGVTDVWALRTDGTSRPELFIQQAWSPSVVRP</sequence>
<reference evidence="1 2" key="1">
    <citation type="submission" date="2020-08" db="EMBL/GenBank/DDBJ databases">
        <title>Sequencing the genomes of 1000 actinobacteria strains.</title>
        <authorList>
            <person name="Klenk H.-P."/>
        </authorList>
    </citation>
    <scope>NUCLEOTIDE SEQUENCE [LARGE SCALE GENOMIC DNA]</scope>
    <source>
        <strain evidence="1 2">DSM 105498</strain>
    </source>
</reference>
<dbReference type="AlphaFoldDB" id="A0A7W4Z1T5"/>
<keyword evidence="2" id="KW-1185">Reference proteome</keyword>
<dbReference type="Proteomes" id="UP000589626">
    <property type="component" value="Unassembled WGS sequence"/>
</dbReference>
<evidence type="ECO:0000313" key="2">
    <source>
        <dbReference type="Proteomes" id="UP000589626"/>
    </source>
</evidence>